<reference evidence="3 4" key="1">
    <citation type="journal article" date="2011" name="Proc. Natl. Acad. Sci. U.S.A.">
        <title>Comparative genomics of xylose-fermenting fungi for enhanced biofuel production.</title>
        <authorList>
            <person name="Wohlbach D.J."/>
            <person name="Kuo A."/>
            <person name="Sato T.K."/>
            <person name="Potts K.M."/>
            <person name="Salamov A.A."/>
            <person name="LaButti K.M."/>
            <person name="Sun H."/>
            <person name="Clum A."/>
            <person name="Pangilinan J.L."/>
            <person name="Lindquist E.A."/>
            <person name="Lucas S."/>
            <person name="Lapidus A."/>
            <person name="Jin M."/>
            <person name="Gunawan C."/>
            <person name="Balan V."/>
            <person name="Dale B.E."/>
            <person name="Jeffries T.W."/>
            <person name="Zinkel R."/>
            <person name="Barry K.W."/>
            <person name="Grigoriev I.V."/>
            <person name="Gasch A.P."/>
        </authorList>
    </citation>
    <scope>NUCLEOTIDE SEQUENCE [LARGE SCALE GENOMIC DNA]</scope>
    <source>
        <strain evidence="4">NRRL Y-27907 / 11-Y1</strain>
    </source>
</reference>
<accession>G3ANN7</accession>
<keyword evidence="2" id="KW-0472">Membrane</keyword>
<gene>
    <name evidence="3" type="ORF">SPAPADRAFT_61636</name>
</gene>
<dbReference type="Proteomes" id="UP000000709">
    <property type="component" value="Unassembled WGS sequence"/>
</dbReference>
<keyword evidence="2" id="KW-0812">Transmembrane</keyword>
<evidence type="ECO:0000313" key="4">
    <source>
        <dbReference type="Proteomes" id="UP000000709"/>
    </source>
</evidence>
<dbReference type="EMBL" id="GL996502">
    <property type="protein sequence ID" value="EGW32566.1"/>
    <property type="molecule type" value="Genomic_DNA"/>
</dbReference>
<name>G3ANN7_SPAPN</name>
<evidence type="ECO:0000256" key="2">
    <source>
        <dbReference type="SAM" id="Phobius"/>
    </source>
</evidence>
<feature type="compositionally biased region" description="Polar residues" evidence="1">
    <location>
        <begin position="1"/>
        <end position="10"/>
    </location>
</feature>
<dbReference type="InParanoid" id="G3ANN7"/>
<dbReference type="AlphaFoldDB" id="G3ANN7"/>
<keyword evidence="2" id="KW-1133">Transmembrane helix</keyword>
<protein>
    <submittedName>
        <fullName evidence="3">Uncharacterized protein</fullName>
    </submittedName>
</protein>
<keyword evidence="4" id="KW-1185">Reference proteome</keyword>
<feature type="transmembrane region" description="Helical" evidence="2">
    <location>
        <begin position="253"/>
        <end position="275"/>
    </location>
</feature>
<evidence type="ECO:0000256" key="1">
    <source>
        <dbReference type="SAM" id="MobiDB-lite"/>
    </source>
</evidence>
<organism evidence="4">
    <name type="scientific">Spathaspora passalidarum (strain NRRL Y-27907 / 11-Y1)</name>
    <dbReference type="NCBI Taxonomy" id="619300"/>
    <lineage>
        <taxon>Eukaryota</taxon>
        <taxon>Fungi</taxon>
        <taxon>Dikarya</taxon>
        <taxon>Ascomycota</taxon>
        <taxon>Saccharomycotina</taxon>
        <taxon>Pichiomycetes</taxon>
        <taxon>Debaryomycetaceae</taxon>
        <taxon>Spathaspora</taxon>
    </lineage>
</organism>
<dbReference type="eggNOG" id="ENOG502RQCC">
    <property type="taxonomic scope" value="Eukaryota"/>
</dbReference>
<sequence>MSGQGESTLSPHEEDWSIISSCSDNEDDPSTAGFPDQDLDYSLSLSDRIKTNHVSDSVSNSILQVPELITSTESSKATVKINESEIHDYVESREDDDAAVATDAEIVEDDESQFTPSSSSDIKSQISIGSDQYINVAPKINFYENLSKFNDSIKQKSNEFYSNYAKVKMDQLNNYLADQHPEEIHEGEIDPTLNQSELKIEAEDSPGFESSAVSTPSSTPVAPPTIVLPYWKRCLLRGIDYVKDVLDCNSDYLYYYFVGITIGIFSLGFGVRYLWPAPVIDHPMTTMEKVNQFWDSIIYEEEVIPGNIFSFSKKKQKINKWVKYSSEFEISVFDATDKIFKNVWDKKSFREFSIRMNEFYISTNHTLYPLVAKAWENAKVMRQEARDNLEEWGKVGFENLDKYSRIGIGNLDKYGRLGWIKFRENGNNYMELVKEYGIKGWVRADEYSAIGYKYVVRGTERLLTHSARASNKLVVFMESFVSSGAEIGGNYVEKTRKAVKALLDSDANTRLKNSVGNELNLVMAEGKQAARLVRKQSELLFNELFGKN</sequence>
<dbReference type="RefSeq" id="XP_007375842.1">
    <property type="nucleotide sequence ID" value="XM_007375780.1"/>
</dbReference>
<proteinExistence type="predicted"/>
<dbReference type="OMA" id="KIRFFEN"/>
<dbReference type="HOGENOM" id="CLU_474056_0_0_1"/>
<dbReference type="GeneID" id="18873982"/>
<feature type="region of interest" description="Disordered" evidence="1">
    <location>
        <begin position="1"/>
        <end position="39"/>
    </location>
</feature>
<evidence type="ECO:0000313" key="3">
    <source>
        <dbReference type="EMBL" id="EGW32566.1"/>
    </source>
</evidence>
<dbReference type="KEGG" id="spaa:SPAPADRAFT_61636"/>
<dbReference type="OrthoDB" id="4026422at2759"/>